<gene>
    <name evidence="2" type="ORF">BUALT_Bualt09G0027100</name>
</gene>
<dbReference type="Proteomes" id="UP000826271">
    <property type="component" value="Unassembled WGS sequence"/>
</dbReference>
<dbReference type="InterPro" id="IPR000477">
    <property type="entry name" value="RT_dom"/>
</dbReference>
<dbReference type="PANTHER" id="PTHR33064:SF37">
    <property type="entry name" value="RIBONUCLEASE H"/>
    <property type="match status" value="1"/>
</dbReference>
<dbReference type="AlphaFoldDB" id="A0AAV6XAA3"/>
<dbReference type="Pfam" id="PF00078">
    <property type="entry name" value="RVT_1"/>
    <property type="match status" value="1"/>
</dbReference>
<proteinExistence type="predicted"/>
<dbReference type="PANTHER" id="PTHR33064">
    <property type="entry name" value="POL PROTEIN"/>
    <property type="match status" value="1"/>
</dbReference>
<dbReference type="InterPro" id="IPR043128">
    <property type="entry name" value="Rev_trsase/Diguanyl_cyclase"/>
</dbReference>
<keyword evidence="3" id="KW-1185">Reference proteome</keyword>
<protein>
    <recommendedName>
        <fullName evidence="1">Reverse transcriptase domain-containing protein</fullName>
    </recommendedName>
</protein>
<organism evidence="2 3">
    <name type="scientific">Buddleja alternifolia</name>
    <dbReference type="NCBI Taxonomy" id="168488"/>
    <lineage>
        <taxon>Eukaryota</taxon>
        <taxon>Viridiplantae</taxon>
        <taxon>Streptophyta</taxon>
        <taxon>Embryophyta</taxon>
        <taxon>Tracheophyta</taxon>
        <taxon>Spermatophyta</taxon>
        <taxon>Magnoliopsida</taxon>
        <taxon>eudicotyledons</taxon>
        <taxon>Gunneridae</taxon>
        <taxon>Pentapetalae</taxon>
        <taxon>asterids</taxon>
        <taxon>lamiids</taxon>
        <taxon>Lamiales</taxon>
        <taxon>Scrophulariaceae</taxon>
        <taxon>Buddlejeae</taxon>
        <taxon>Buddleja</taxon>
    </lineage>
</organism>
<evidence type="ECO:0000313" key="3">
    <source>
        <dbReference type="Proteomes" id="UP000826271"/>
    </source>
</evidence>
<evidence type="ECO:0000313" key="2">
    <source>
        <dbReference type="EMBL" id="KAG8376088.1"/>
    </source>
</evidence>
<feature type="domain" description="Reverse transcriptase" evidence="1">
    <location>
        <begin position="1"/>
        <end position="74"/>
    </location>
</feature>
<accession>A0AAV6XAA3</accession>
<dbReference type="InterPro" id="IPR051320">
    <property type="entry name" value="Viral_Replic_Matur_Polypro"/>
</dbReference>
<dbReference type="EMBL" id="WHWC01000009">
    <property type="protein sequence ID" value="KAG8376088.1"/>
    <property type="molecule type" value="Genomic_DNA"/>
</dbReference>
<name>A0AAV6XAA3_9LAMI</name>
<evidence type="ECO:0000259" key="1">
    <source>
        <dbReference type="PROSITE" id="PS50878"/>
    </source>
</evidence>
<dbReference type="Gene3D" id="3.30.70.270">
    <property type="match status" value="2"/>
</dbReference>
<dbReference type="SUPFAM" id="SSF56672">
    <property type="entry name" value="DNA/RNA polymerases"/>
    <property type="match status" value="1"/>
</dbReference>
<comment type="caution">
    <text evidence="2">The sequence shown here is derived from an EMBL/GenBank/DDBJ whole genome shotgun (WGS) entry which is preliminary data.</text>
</comment>
<sequence length="131" mass="14684">MLQIDIIRSSTSPPHLHRFILVFFDDVLVYSPDLETHYHHLHTVLTLLTQHSYYAKLSKCTFAQPAIDYLGHVIFAGGVATDPDKIAAVVNWPIPSTLTALRGFLGLTGYYRKFVRGYAAIASPLTDLLKK</sequence>
<reference evidence="2" key="1">
    <citation type="submission" date="2019-10" db="EMBL/GenBank/DDBJ databases">
        <authorList>
            <person name="Zhang R."/>
            <person name="Pan Y."/>
            <person name="Wang J."/>
            <person name="Ma R."/>
            <person name="Yu S."/>
        </authorList>
    </citation>
    <scope>NUCLEOTIDE SEQUENCE</scope>
    <source>
        <strain evidence="2">LA-IB0</strain>
        <tissue evidence="2">Leaf</tissue>
    </source>
</reference>
<dbReference type="PROSITE" id="PS50878">
    <property type="entry name" value="RT_POL"/>
    <property type="match status" value="1"/>
</dbReference>
<dbReference type="InterPro" id="IPR043502">
    <property type="entry name" value="DNA/RNA_pol_sf"/>
</dbReference>